<reference evidence="2 3" key="1">
    <citation type="journal article" date="2018" name="Front. Microbiol.">
        <title>Genome-Wide Analysis of Corynespora cassiicola Leaf Fall Disease Putative Effectors.</title>
        <authorList>
            <person name="Lopez D."/>
            <person name="Ribeiro S."/>
            <person name="Label P."/>
            <person name="Fumanal B."/>
            <person name="Venisse J.S."/>
            <person name="Kohler A."/>
            <person name="de Oliveira R.R."/>
            <person name="Labutti K."/>
            <person name="Lipzen A."/>
            <person name="Lail K."/>
            <person name="Bauer D."/>
            <person name="Ohm R.A."/>
            <person name="Barry K.W."/>
            <person name="Spatafora J."/>
            <person name="Grigoriev I.V."/>
            <person name="Martin F.M."/>
            <person name="Pujade-Renaud V."/>
        </authorList>
    </citation>
    <scope>NUCLEOTIDE SEQUENCE [LARGE SCALE GENOMIC DNA]</scope>
    <source>
        <strain evidence="2 3">Philippines</strain>
    </source>
</reference>
<accession>A0A2T2NP70</accession>
<proteinExistence type="predicted"/>
<evidence type="ECO:0000313" key="2">
    <source>
        <dbReference type="EMBL" id="PSN67237.1"/>
    </source>
</evidence>
<feature type="region of interest" description="Disordered" evidence="1">
    <location>
        <begin position="14"/>
        <end position="78"/>
    </location>
</feature>
<dbReference type="EMBL" id="KZ678135">
    <property type="protein sequence ID" value="PSN67237.1"/>
    <property type="molecule type" value="Genomic_DNA"/>
</dbReference>
<feature type="region of interest" description="Disordered" evidence="1">
    <location>
        <begin position="90"/>
        <end position="112"/>
    </location>
</feature>
<dbReference type="Proteomes" id="UP000240883">
    <property type="component" value="Unassembled WGS sequence"/>
</dbReference>
<keyword evidence="3" id="KW-1185">Reference proteome</keyword>
<protein>
    <submittedName>
        <fullName evidence="2">Uncharacterized protein</fullName>
    </submittedName>
</protein>
<gene>
    <name evidence="2" type="ORF">BS50DRAFT_386390</name>
</gene>
<name>A0A2T2NP70_CORCC</name>
<evidence type="ECO:0000313" key="3">
    <source>
        <dbReference type="Proteomes" id="UP000240883"/>
    </source>
</evidence>
<dbReference type="AlphaFoldDB" id="A0A2T2NP70"/>
<sequence>MAITWLWGDARDARPTISERTSPMPEQYGSLEARKQPSRTRARPGPYTNSQVTYSTMVSSWTTSRPNTKSPSNGLHPCTQFTHADIAGTKMEKEKKRKKRAREGIFGHRYTWPQNNVSPSNWPRVAVRRQVPSSSPRSLACILQ</sequence>
<feature type="compositionally biased region" description="Polar residues" evidence="1">
    <location>
        <begin position="47"/>
        <end position="73"/>
    </location>
</feature>
<organism evidence="2 3">
    <name type="scientific">Corynespora cassiicola Philippines</name>
    <dbReference type="NCBI Taxonomy" id="1448308"/>
    <lineage>
        <taxon>Eukaryota</taxon>
        <taxon>Fungi</taxon>
        <taxon>Dikarya</taxon>
        <taxon>Ascomycota</taxon>
        <taxon>Pezizomycotina</taxon>
        <taxon>Dothideomycetes</taxon>
        <taxon>Pleosporomycetidae</taxon>
        <taxon>Pleosporales</taxon>
        <taxon>Corynesporascaceae</taxon>
        <taxon>Corynespora</taxon>
    </lineage>
</organism>
<evidence type="ECO:0000256" key="1">
    <source>
        <dbReference type="SAM" id="MobiDB-lite"/>
    </source>
</evidence>